<keyword evidence="4" id="KW-0804">Transcription</keyword>
<evidence type="ECO:0000256" key="1">
    <source>
        <dbReference type="ARBA" id="ARBA00022491"/>
    </source>
</evidence>
<evidence type="ECO:0000313" key="7">
    <source>
        <dbReference type="Proteomes" id="UP000231086"/>
    </source>
</evidence>
<sequence>MREKIRKIILEFLKNGKTHSASSDIFNYLKEKLGDCDFKVCEEELIKLVEENKITSSFSVNKERRYEAETRYHYHFICGECGKVKDVFLGDGAVQMIKDHAQQIVNSYAKIEKTNLSFQGVCHECRRK</sequence>
<evidence type="ECO:0000256" key="2">
    <source>
        <dbReference type="ARBA" id="ARBA00023015"/>
    </source>
</evidence>
<keyword evidence="1" id="KW-0678">Repressor</keyword>
<dbReference type="GO" id="GO:0003700">
    <property type="term" value="F:DNA-binding transcription factor activity"/>
    <property type="evidence" value="ECO:0007669"/>
    <property type="project" value="InterPro"/>
</dbReference>
<feature type="binding site" evidence="5">
    <location>
        <position position="125"/>
    </location>
    <ligand>
        <name>Zn(2+)</name>
        <dbReference type="ChEBI" id="CHEBI:29105"/>
    </ligand>
</feature>
<dbReference type="EMBL" id="PFEA01000036">
    <property type="protein sequence ID" value="PJE59744.1"/>
    <property type="molecule type" value="Genomic_DNA"/>
</dbReference>
<keyword evidence="5" id="KW-0479">Metal-binding</keyword>
<proteinExistence type="predicted"/>
<comment type="cofactor">
    <cofactor evidence="5">
        <name>Zn(2+)</name>
        <dbReference type="ChEBI" id="CHEBI:29105"/>
    </cofactor>
    <text evidence="5">Binds 1 zinc ion per subunit.</text>
</comment>
<evidence type="ECO:0000313" key="6">
    <source>
        <dbReference type="EMBL" id="PJE59744.1"/>
    </source>
</evidence>
<comment type="caution">
    <text evidence="6">The sequence shown here is derived from an EMBL/GenBank/DDBJ whole genome shotgun (WGS) entry which is preliminary data.</text>
</comment>
<dbReference type="InterPro" id="IPR043135">
    <property type="entry name" value="Fur_C"/>
</dbReference>
<accession>A0A2M8KIK6</accession>
<evidence type="ECO:0000256" key="3">
    <source>
        <dbReference type="ARBA" id="ARBA00023125"/>
    </source>
</evidence>
<keyword evidence="2" id="KW-0805">Transcription regulation</keyword>
<feature type="binding site" evidence="5">
    <location>
        <position position="78"/>
    </location>
    <ligand>
        <name>Zn(2+)</name>
        <dbReference type="ChEBI" id="CHEBI:29105"/>
    </ligand>
</feature>
<gene>
    <name evidence="6" type="ORF">COU85_02035</name>
</gene>
<reference evidence="7" key="1">
    <citation type="submission" date="2017-09" db="EMBL/GenBank/DDBJ databases">
        <title>Depth-based differentiation of microbial function through sediment-hosted aquifers and enrichment of novel symbionts in the deep terrestrial subsurface.</title>
        <authorList>
            <person name="Probst A.J."/>
            <person name="Ladd B."/>
            <person name="Jarett J.K."/>
            <person name="Geller-Mcgrath D.E."/>
            <person name="Sieber C.M.K."/>
            <person name="Emerson J.B."/>
            <person name="Anantharaman K."/>
            <person name="Thomas B.C."/>
            <person name="Malmstrom R."/>
            <person name="Stieglmeier M."/>
            <person name="Klingl A."/>
            <person name="Woyke T."/>
            <person name="Ryan C.M."/>
            <person name="Banfield J.F."/>
        </authorList>
    </citation>
    <scope>NUCLEOTIDE SEQUENCE [LARGE SCALE GENOMIC DNA]</scope>
</reference>
<organism evidence="6 7">
    <name type="scientific">Candidatus Portnoybacteria bacterium CG10_big_fil_rev_8_21_14_0_10_44_7</name>
    <dbReference type="NCBI Taxonomy" id="1974816"/>
    <lineage>
        <taxon>Bacteria</taxon>
        <taxon>Candidatus Portnoyibacteriota</taxon>
    </lineage>
</organism>
<dbReference type="Proteomes" id="UP000231086">
    <property type="component" value="Unassembled WGS sequence"/>
</dbReference>
<evidence type="ECO:0000256" key="4">
    <source>
        <dbReference type="ARBA" id="ARBA00023163"/>
    </source>
</evidence>
<evidence type="ECO:0008006" key="8">
    <source>
        <dbReference type="Google" id="ProtNLM"/>
    </source>
</evidence>
<dbReference type="InterPro" id="IPR036390">
    <property type="entry name" value="WH_DNA-bd_sf"/>
</dbReference>
<dbReference type="SUPFAM" id="SSF46785">
    <property type="entry name" value="Winged helix' DNA-binding domain"/>
    <property type="match status" value="1"/>
</dbReference>
<protein>
    <recommendedName>
        <fullName evidence="8">Transcriptional repressor</fullName>
    </recommendedName>
</protein>
<keyword evidence="3" id="KW-0238">DNA-binding</keyword>
<feature type="binding site" evidence="5">
    <location>
        <position position="81"/>
    </location>
    <ligand>
        <name>Zn(2+)</name>
        <dbReference type="ChEBI" id="CHEBI:29105"/>
    </ligand>
</feature>
<dbReference type="GO" id="GO:0003677">
    <property type="term" value="F:DNA binding"/>
    <property type="evidence" value="ECO:0007669"/>
    <property type="project" value="UniProtKB-KW"/>
</dbReference>
<dbReference type="InterPro" id="IPR002481">
    <property type="entry name" value="FUR"/>
</dbReference>
<dbReference type="GO" id="GO:0046872">
    <property type="term" value="F:metal ion binding"/>
    <property type="evidence" value="ECO:0007669"/>
    <property type="project" value="UniProtKB-KW"/>
</dbReference>
<name>A0A2M8KIK6_9BACT</name>
<dbReference type="Gene3D" id="3.30.1490.190">
    <property type="match status" value="1"/>
</dbReference>
<evidence type="ECO:0000256" key="5">
    <source>
        <dbReference type="PIRSR" id="PIRSR602481-1"/>
    </source>
</evidence>
<feature type="binding site" evidence="5">
    <location>
        <position position="122"/>
    </location>
    <ligand>
        <name>Zn(2+)</name>
        <dbReference type="ChEBI" id="CHEBI:29105"/>
    </ligand>
</feature>
<dbReference type="AlphaFoldDB" id="A0A2M8KIK6"/>
<dbReference type="Pfam" id="PF01475">
    <property type="entry name" value="FUR"/>
    <property type="match status" value="1"/>
</dbReference>
<keyword evidence="5" id="KW-0862">Zinc</keyword>